<dbReference type="EMBL" id="OUUY01000013">
    <property type="protein sequence ID" value="SPP99709.1"/>
    <property type="molecule type" value="Genomic_DNA"/>
</dbReference>
<dbReference type="InterPro" id="IPR000792">
    <property type="entry name" value="Tscrpt_reg_LuxR_C"/>
</dbReference>
<keyword evidence="2" id="KW-0238">DNA-binding</keyword>
<evidence type="ECO:0000256" key="4">
    <source>
        <dbReference type="SAM" id="Coils"/>
    </source>
</evidence>
<dbReference type="PROSITE" id="PS00622">
    <property type="entry name" value="HTH_LUXR_1"/>
    <property type="match status" value="1"/>
</dbReference>
<name>A0A2U3QEF6_9BACT</name>
<dbReference type="Gene3D" id="3.30.450.20">
    <property type="entry name" value="PAS domain"/>
    <property type="match status" value="1"/>
</dbReference>
<dbReference type="GO" id="GO:0006355">
    <property type="term" value="P:regulation of DNA-templated transcription"/>
    <property type="evidence" value="ECO:0007669"/>
    <property type="project" value="InterPro"/>
</dbReference>
<proteinExistence type="predicted"/>
<dbReference type="Pfam" id="PF00196">
    <property type="entry name" value="GerE"/>
    <property type="match status" value="1"/>
</dbReference>
<keyword evidence="4" id="KW-0175">Coiled coil</keyword>
<reference evidence="7" key="1">
    <citation type="submission" date="2018-03" db="EMBL/GenBank/DDBJ databases">
        <authorList>
            <person name="Zecchin S."/>
        </authorList>
    </citation>
    <scope>NUCLEOTIDE SEQUENCE [LARGE SCALE GENOMIC DNA]</scope>
</reference>
<dbReference type="GO" id="GO:0003677">
    <property type="term" value="F:DNA binding"/>
    <property type="evidence" value="ECO:0007669"/>
    <property type="project" value="UniProtKB-KW"/>
</dbReference>
<dbReference type="OrthoDB" id="9795133at2"/>
<dbReference type="CDD" id="cd06170">
    <property type="entry name" value="LuxR_C_like"/>
    <property type="match status" value="1"/>
</dbReference>
<dbReference type="PROSITE" id="PS50043">
    <property type="entry name" value="HTH_LUXR_2"/>
    <property type="match status" value="1"/>
</dbReference>
<evidence type="ECO:0000313" key="7">
    <source>
        <dbReference type="Proteomes" id="UP000245125"/>
    </source>
</evidence>
<keyword evidence="1" id="KW-0805">Transcription regulation</keyword>
<dbReference type="Gene3D" id="3.30.450.40">
    <property type="match status" value="1"/>
</dbReference>
<dbReference type="PRINTS" id="PR00038">
    <property type="entry name" value="HTHLUXR"/>
</dbReference>
<dbReference type="SMART" id="SM00421">
    <property type="entry name" value="HTH_LUXR"/>
    <property type="match status" value="1"/>
</dbReference>
<accession>A0A2U3QEF6</accession>
<feature type="domain" description="HTH luxR-type" evidence="5">
    <location>
        <begin position="412"/>
        <end position="479"/>
    </location>
</feature>
<protein>
    <recommendedName>
        <fullName evidence="5">HTH luxR-type domain-containing protein</fullName>
    </recommendedName>
</protein>
<dbReference type="InterPro" id="IPR029016">
    <property type="entry name" value="GAF-like_dom_sf"/>
</dbReference>
<sequence>MSEENICPDAEKLDGTLAEMGGRRSESATSITHAGDNGQEIGRAIDIHSALCSMLQCSHEDSINNILTHALQLILSIPWLAFESRGSIFLSEGNDSKGLVMKVQAGLPEALRKHCRHVPPGTCLCGRAALTQKTQFAACLDERHEIEHEGMGPHGHYCVPIVYGGKTLGVINVYVRDGHLRDKREVEFLNAMANALAWTIEYQRTRTTLHEKESRLSKIMAGFEGFYYVSSDDYIIEFMNGKLIERTGHDATGEVCYKIMHRRNAPCPWCEKDRVLKGETTRWEMQDPRDNRWYYVVNAPLRWQTGSVARQSVILDISEIRQVEEALLESERLQRARTQELMESNAALKELMKQIEQERKAFEGRVLSDFRKLILPYIGKIRNSDKEADAAIYLDTLELNLKTVISSFSPELSLGFADLTQKEKQIANLINEGKGSAEIAKILNMSRETIKSHRQNIRRKLGIKGGKANLKSFIALHIK</sequence>
<dbReference type="InterPro" id="IPR036388">
    <property type="entry name" value="WH-like_DNA-bd_sf"/>
</dbReference>
<dbReference type="PANTHER" id="PTHR44688:SF16">
    <property type="entry name" value="DNA-BINDING TRANSCRIPTIONAL ACTIVATOR DEVR_DOSR"/>
    <property type="match status" value="1"/>
</dbReference>
<evidence type="ECO:0000313" key="6">
    <source>
        <dbReference type="EMBL" id="SPP99709.1"/>
    </source>
</evidence>
<keyword evidence="7" id="KW-1185">Reference proteome</keyword>
<keyword evidence="3" id="KW-0804">Transcription</keyword>
<dbReference type="InterPro" id="IPR003018">
    <property type="entry name" value="GAF"/>
</dbReference>
<dbReference type="AlphaFoldDB" id="A0A2U3QEF6"/>
<dbReference type="Pfam" id="PF13185">
    <property type="entry name" value="GAF_2"/>
    <property type="match status" value="1"/>
</dbReference>
<evidence type="ECO:0000256" key="2">
    <source>
        <dbReference type="ARBA" id="ARBA00023125"/>
    </source>
</evidence>
<dbReference type="Gene3D" id="1.10.10.10">
    <property type="entry name" value="Winged helix-like DNA-binding domain superfamily/Winged helix DNA-binding domain"/>
    <property type="match status" value="1"/>
</dbReference>
<dbReference type="Proteomes" id="UP000245125">
    <property type="component" value="Unassembled WGS sequence"/>
</dbReference>
<dbReference type="InterPro" id="IPR035965">
    <property type="entry name" value="PAS-like_dom_sf"/>
</dbReference>
<dbReference type="SMART" id="SM00065">
    <property type="entry name" value="GAF"/>
    <property type="match status" value="1"/>
</dbReference>
<dbReference type="InterPro" id="IPR016032">
    <property type="entry name" value="Sig_transdc_resp-reg_C-effctor"/>
</dbReference>
<evidence type="ECO:0000256" key="3">
    <source>
        <dbReference type="ARBA" id="ARBA00023163"/>
    </source>
</evidence>
<dbReference type="PANTHER" id="PTHR44688">
    <property type="entry name" value="DNA-BINDING TRANSCRIPTIONAL ACTIVATOR DEVR_DOSR"/>
    <property type="match status" value="1"/>
</dbReference>
<evidence type="ECO:0000256" key="1">
    <source>
        <dbReference type="ARBA" id="ARBA00023015"/>
    </source>
</evidence>
<dbReference type="SUPFAM" id="SSF46894">
    <property type="entry name" value="C-terminal effector domain of the bipartite response regulators"/>
    <property type="match status" value="1"/>
</dbReference>
<evidence type="ECO:0000259" key="5">
    <source>
        <dbReference type="PROSITE" id="PS50043"/>
    </source>
</evidence>
<feature type="coiled-coil region" evidence="4">
    <location>
        <begin position="338"/>
        <end position="365"/>
    </location>
</feature>
<organism evidence="6 7">
    <name type="scientific">Candidatus Sulfobium mesophilum</name>
    <dbReference type="NCBI Taxonomy" id="2016548"/>
    <lineage>
        <taxon>Bacteria</taxon>
        <taxon>Pseudomonadati</taxon>
        <taxon>Nitrospirota</taxon>
        <taxon>Nitrospiria</taxon>
        <taxon>Nitrospirales</taxon>
        <taxon>Nitrospiraceae</taxon>
        <taxon>Candidatus Sulfobium</taxon>
    </lineage>
</organism>
<dbReference type="SUPFAM" id="SSF55781">
    <property type="entry name" value="GAF domain-like"/>
    <property type="match status" value="1"/>
</dbReference>
<dbReference type="SUPFAM" id="SSF55785">
    <property type="entry name" value="PYP-like sensor domain (PAS domain)"/>
    <property type="match status" value="1"/>
</dbReference>
<gene>
    <name evidence="6" type="ORF">NBG4_110012</name>
</gene>